<dbReference type="Proteomes" id="UP000093186">
    <property type="component" value="Unassembled WGS sequence"/>
</dbReference>
<evidence type="ECO:0000313" key="1">
    <source>
        <dbReference type="EMBL" id="OCK44195.1"/>
    </source>
</evidence>
<dbReference type="EMBL" id="MAKX01000001">
    <property type="protein sequence ID" value="OCK44195.1"/>
    <property type="molecule type" value="Genomic_DNA"/>
</dbReference>
<evidence type="ECO:0000313" key="2">
    <source>
        <dbReference type="Proteomes" id="UP000093186"/>
    </source>
</evidence>
<name>A0A1B9Y2Z5_9FLAO</name>
<dbReference type="AlphaFoldDB" id="A0A1B9Y2Z5"/>
<reference evidence="1 2" key="1">
    <citation type="submission" date="2016-06" db="EMBL/GenBank/DDBJ databases">
        <title>Draft Genome Sequence of Tenacibaculum soleae UCD-KL19.</title>
        <authorList>
            <person name="Eisen J.A."/>
            <person name="Coil D.A."/>
            <person name="Lujan K.M."/>
        </authorList>
    </citation>
    <scope>NUCLEOTIDE SEQUENCE [LARGE SCALE GENOMIC DNA]</scope>
    <source>
        <strain evidence="1 2">UCD-KL19</strain>
    </source>
</reference>
<protein>
    <submittedName>
        <fullName evidence="1">Uncharacterized protein</fullName>
    </submittedName>
</protein>
<dbReference type="OrthoDB" id="5586840at2"/>
<dbReference type="Pfam" id="PF22399">
    <property type="entry name" value="DUF6979"/>
    <property type="match status" value="1"/>
</dbReference>
<dbReference type="RefSeq" id="WP_068703334.1">
    <property type="nucleotide sequence ID" value="NZ_MAKX01000001.1"/>
</dbReference>
<comment type="caution">
    <text evidence="1">The sequence shown here is derived from an EMBL/GenBank/DDBJ whole genome shotgun (WGS) entry which is preliminary data.</text>
</comment>
<organism evidence="1 2">
    <name type="scientific">Tenacibaculum soleae</name>
    <dbReference type="NCBI Taxonomy" id="447689"/>
    <lineage>
        <taxon>Bacteria</taxon>
        <taxon>Pseudomonadati</taxon>
        <taxon>Bacteroidota</taxon>
        <taxon>Flavobacteriia</taxon>
        <taxon>Flavobacteriales</taxon>
        <taxon>Flavobacteriaceae</taxon>
        <taxon>Tenacibaculum</taxon>
    </lineage>
</organism>
<dbReference type="InterPro" id="IPR053917">
    <property type="entry name" value="DUF6979"/>
</dbReference>
<keyword evidence="2" id="KW-1185">Reference proteome</keyword>
<accession>A0A1B9Y2Z5</accession>
<dbReference type="STRING" id="447689.BA195_05790"/>
<gene>
    <name evidence="1" type="ORF">BA195_05790</name>
</gene>
<sequence length="124" mass="13995">MNKYGLIAIKSTQNFKENYSITEIYSRTAQVIFDSKSSQEKSCPKATYLGLCEEGLVKGIPEGKYTRSIDNKAYAVKAIKILKQTSQTLFSPKELWEQLELGNKSHNSQMDVVLALWENGLIVN</sequence>
<proteinExistence type="predicted"/>